<dbReference type="EMBL" id="JAODUP010000143">
    <property type="protein sequence ID" value="KAK2159951.1"/>
    <property type="molecule type" value="Genomic_DNA"/>
</dbReference>
<name>A0AAD9JW73_9ANNE</name>
<evidence type="ECO:0000313" key="3">
    <source>
        <dbReference type="Proteomes" id="UP001208570"/>
    </source>
</evidence>
<keyword evidence="3" id="KW-1185">Reference proteome</keyword>
<sequence length="71" mass="7930">MCIRDNMCKDLNWDRDNMCITFSDMGGTLMDDSNYIYARKACDSKGSPSQSAAETSIMTLPSTSVGNRHNR</sequence>
<comment type="caution">
    <text evidence="2">The sequence shown here is derived from an EMBL/GenBank/DDBJ whole genome shotgun (WGS) entry which is preliminary data.</text>
</comment>
<organism evidence="2 3">
    <name type="scientific">Paralvinella palmiformis</name>
    <dbReference type="NCBI Taxonomy" id="53620"/>
    <lineage>
        <taxon>Eukaryota</taxon>
        <taxon>Metazoa</taxon>
        <taxon>Spiralia</taxon>
        <taxon>Lophotrochozoa</taxon>
        <taxon>Annelida</taxon>
        <taxon>Polychaeta</taxon>
        <taxon>Sedentaria</taxon>
        <taxon>Canalipalpata</taxon>
        <taxon>Terebellida</taxon>
        <taxon>Terebelliformia</taxon>
        <taxon>Alvinellidae</taxon>
        <taxon>Paralvinella</taxon>
    </lineage>
</organism>
<protein>
    <submittedName>
        <fullName evidence="2">Uncharacterized protein</fullName>
    </submittedName>
</protein>
<evidence type="ECO:0000313" key="2">
    <source>
        <dbReference type="EMBL" id="KAK2159951.1"/>
    </source>
</evidence>
<evidence type="ECO:0000256" key="1">
    <source>
        <dbReference type="SAM" id="MobiDB-lite"/>
    </source>
</evidence>
<dbReference type="Proteomes" id="UP001208570">
    <property type="component" value="Unassembled WGS sequence"/>
</dbReference>
<feature type="compositionally biased region" description="Polar residues" evidence="1">
    <location>
        <begin position="46"/>
        <end position="71"/>
    </location>
</feature>
<accession>A0AAD9JW73</accession>
<feature type="non-terminal residue" evidence="2">
    <location>
        <position position="71"/>
    </location>
</feature>
<dbReference type="AlphaFoldDB" id="A0AAD9JW73"/>
<feature type="region of interest" description="Disordered" evidence="1">
    <location>
        <begin position="44"/>
        <end position="71"/>
    </location>
</feature>
<reference evidence="2" key="1">
    <citation type="journal article" date="2023" name="Mol. Biol. Evol.">
        <title>Third-Generation Sequencing Reveals the Adaptive Role of the Epigenome in Three Deep-Sea Polychaetes.</title>
        <authorList>
            <person name="Perez M."/>
            <person name="Aroh O."/>
            <person name="Sun Y."/>
            <person name="Lan Y."/>
            <person name="Juniper S.K."/>
            <person name="Young C.R."/>
            <person name="Angers B."/>
            <person name="Qian P.Y."/>
        </authorList>
    </citation>
    <scope>NUCLEOTIDE SEQUENCE</scope>
    <source>
        <strain evidence="2">P08H-3</strain>
    </source>
</reference>
<proteinExistence type="predicted"/>
<gene>
    <name evidence="2" type="ORF">LSH36_143g06003</name>
</gene>